<dbReference type="RefSeq" id="XP_024331764.1">
    <property type="nucleotide sequence ID" value="XM_024476493.1"/>
</dbReference>
<dbReference type="GO" id="GO:0008237">
    <property type="term" value="F:metallopeptidase activity"/>
    <property type="evidence" value="ECO:0007669"/>
    <property type="project" value="InterPro"/>
</dbReference>
<keyword evidence="3" id="KW-1185">Reference proteome</keyword>
<dbReference type="VEuPathDB" id="MicrosporidiaDB:G9O61_00g011780"/>
<dbReference type="EMBL" id="JPQZ01000008">
    <property type="protein sequence ID" value="KKO76022.1"/>
    <property type="molecule type" value="Genomic_DNA"/>
</dbReference>
<dbReference type="InterPro" id="IPR037518">
    <property type="entry name" value="MPN"/>
</dbReference>
<evidence type="ECO:0000259" key="1">
    <source>
        <dbReference type="PROSITE" id="PS50249"/>
    </source>
</evidence>
<name>A0A0F9YU86_9MICR</name>
<dbReference type="PANTHER" id="PTHR10540">
    <property type="entry name" value="EUKARYOTIC TRANSLATION INITIATION FACTOR 3 SUBUNIT F-RELATED"/>
    <property type="match status" value="1"/>
</dbReference>
<proteinExistence type="predicted"/>
<dbReference type="Gene3D" id="3.40.140.10">
    <property type="entry name" value="Cytidine Deaminase, domain 2"/>
    <property type="match status" value="1"/>
</dbReference>
<sequence>MENIIKTQESRIIRNSTVIVHPLVLLSAVDHYKRLDADRVVGVLLGEVSDEIHITNSFAIPFEENENGWFYDTSYLQNMYELFHKVNSKEVIVGWYHTGPKMYKNDIEITRSFLKVIDNPYLVIINIHADDFDLPIQVFKLNKQKDFIHINSKIEAEEAEEVGVENLIRDARVESAGSLRENINIIKNSMYVYFNCLSVIENYLEAIINDEKEYNYEILNLLQEILNSVPSLNDNLEVYSSYIYLCELVKSTINLTDLKKNRLENEIVGQ</sequence>
<organism evidence="2 3">
    <name type="scientific">Vairimorpha ceranae</name>
    <dbReference type="NCBI Taxonomy" id="40302"/>
    <lineage>
        <taxon>Eukaryota</taxon>
        <taxon>Fungi</taxon>
        <taxon>Fungi incertae sedis</taxon>
        <taxon>Microsporidia</taxon>
        <taxon>Nosematidae</taxon>
        <taxon>Vairimorpha</taxon>
    </lineage>
</organism>
<dbReference type="Pfam" id="PF13012">
    <property type="entry name" value="MitMem_reg"/>
    <property type="match status" value="1"/>
</dbReference>
<comment type="caution">
    <text evidence="2">The sequence shown here is derived from an EMBL/GenBank/DDBJ whole genome shotgun (WGS) entry which is preliminary data.</text>
</comment>
<dbReference type="PANTHER" id="PTHR10540:SF7">
    <property type="entry name" value="26S PROTEASOME NON-ATPASE REGULATORY SUBUNIT 7"/>
    <property type="match status" value="1"/>
</dbReference>
<protein>
    <submittedName>
        <fullName evidence="2">26s proteasome regulatory subunit 12</fullName>
    </submittedName>
</protein>
<dbReference type="OrthoDB" id="10256771at2759"/>
<dbReference type="AlphaFoldDB" id="A0A0F9YU86"/>
<dbReference type="SMART" id="SM00232">
    <property type="entry name" value="JAB_MPN"/>
    <property type="match status" value="1"/>
</dbReference>
<dbReference type="InterPro" id="IPR024969">
    <property type="entry name" value="EIF3F/CSN6-like_C"/>
</dbReference>
<dbReference type="InterPro" id="IPR000555">
    <property type="entry name" value="JAMM/MPN+_dom"/>
</dbReference>
<dbReference type="GeneID" id="36321447"/>
<dbReference type="GO" id="GO:0043161">
    <property type="term" value="P:proteasome-mediated ubiquitin-dependent protein catabolic process"/>
    <property type="evidence" value="ECO:0007669"/>
    <property type="project" value="TreeGrafter"/>
</dbReference>
<keyword evidence="2" id="KW-0647">Proteasome</keyword>
<evidence type="ECO:0000313" key="2">
    <source>
        <dbReference type="EMBL" id="KKO76022.1"/>
    </source>
</evidence>
<gene>
    <name evidence="2" type="ORF">AAJ76_800083942</name>
</gene>
<evidence type="ECO:0000313" key="3">
    <source>
        <dbReference type="Proteomes" id="UP000034350"/>
    </source>
</evidence>
<dbReference type="PROSITE" id="PS50249">
    <property type="entry name" value="MPN"/>
    <property type="match status" value="1"/>
</dbReference>
<dbReference type="VEuPathDB" id="MicrosporidiaDB:NCER_100546"/>
<dbReference type="Pfam" id="PF01398">
    <property type="entry name" value="JAB"/>
    <property type="match status" value="1"/>
</dbReference>
<dbReference type="GO" id="GO:0000502">
    <property type="term" value="C:proteasome complex"/>
    <property type="evidence" value="ECO:0007669"/>
    <property type="project" value="UniProtKB-KW"/>
</dbReference>
<dbReference type="OMA" id="DHYRRMD"/>
<accession>A0A0F9YU86</accession>
<dbReference type="VEuPathDB" id="MicrosporidiaDB:AAJ76_800083942"/>
<feature type="domain" description="MPN" evidence="1">
    <location>
        <begin position="18"/>
        <end position="145"/>
    </location>
</feature>
<reference evidence="2 3" key="1">
    <citation type="journal article" date="2015" name="Environ. Microbiol.">
        <title>Genome analyses suggest the presence of polyploidy and recent human-driven expansions in eight global populations of the honeybee pathogen Nosema ceranae.</title>
        <authorList>
            <person name="Pelin A."/>
            <person name="Selman M."/>
            <person name="Aris-Brosou S."/>
            <person name="Farinelli L."/>
            <person name="Corradi N."/>
        </authorList>
    </citation>
    <scope>NUCLEOTIDE SEQUENCE [LARGE SCALE GENOMIC DNA]</scope>
    <source>
        <strain evidence="2 3">PA08 1199</strain>
    </source>
</reference>
<dbReference type="Proteomes" id="UP000034350">
    <property type="component" value="Unassembled WGS sequence"/>
</dbReference>